<feature type="transmembrane region" description="Helical" evidence="6">
    <location>
        <begin position="464"/>
        <end position="482"/>
    </location>
</feature>
<dbReference type="AlphaFoldDB" id="A0A3S0Z8X3"/>
<keyword evidence="2 6" id="KW-0812">Transmembrane</keyword>
<feature type="transmembrane region" description="Helical" evidence="6">
    <location>
        <begin position="435"/>
        <end position="458"/>
    </location>
</feature>
<dbReference type="OrthoDB" id="5982228at2759"/>
<feature type="transmembrane region" description="Helical" evidence="6">
    <location>
        <begin position="325"/>
        <end position="349"/>
    </location>
</feature>
<dbReference type="EMBL" id="RQTK01001117">
    <property type="protein sequence ID" value="RUS72076.1"/>
    <property type="molecule type" value="Genomic_DNA"/>
</dbReference>
<evidence type="ECO:0000256" key="3">
    <source>
        <dbReference type="ARBA" id="ARBA00022989"/>
    </source>
</evidence>
<evidence type="ECO:0000256" key="1">
    <source>
        <dbReference type="ARBA" id="ARBA00004141"/>
    </source>
</evidence>
<evidence type="ECO:0000256" key="5">
    <source>
        <dbReference type="SAM" id="MobiDB-lite"/>
    </source>
</evidence>
<feature type="transmembrane region" description="Helical" evidence="6">
    <location>
        <begin position="59"/>
        <end position="82"/>
    </location>
</feature>
<evidence type="ECO:0000256" key="4">
    <source>
        <dbReference type="ARBA" id="ARBA00023136"/>
    </source>
</evidence>
<dbReference type="PANTHER" id="PTHR11785:SF516">
    <property type="entry name" value="AMINO ACID PERMEASE_ SLC12A DOMAIN-CONTAINING PROTEIN"/>
    <property type="match status" value="1"/>
</dbReference>
<keyword evidence="3 6" id="KW-1133">Transmembrane helix</keyword>
<keyword evidence="4 6" id="KW-0472">Membrane</keyword>
<dbReference type="PANTHER" id="PTHR11785">
    <property type="entry name" value="AMINO ACID TRANSPORTER"/>
    <property type="match status" value="1"/>
</dbReference>
<evidence type="ECO:0000313" key="8">
    <source>
        <dbReference type="Proteomes" id="UP000271974"/>
    </source>
</evidence>
<evidence type="ECO:0000256" key="6">
    <source>
        <dbReference type="SAM" id="Phobius"/>
    </source>
</evidence>
<organism evidence="7 8">
    <name type="scientific">Elysia chlorotica</name>
    <name type="common">Eastern emerald elysia</name>
    <name type="synonym">Sea slug</name>
    <dbReference type="NCBI Taxonomy" id="188477"/>
    <lineage>
        <taxon>Eukaryota</taxon>
        <taxon>Metazoa</taxon>
        <taxon>Spiralia</taxon>
        <taxon>Lophotrochozoa</taxon>
        <taxon>Mollusca</taxon>
        <taxon>Gastropoda</taxon>
        <taxon>Heterobranchia</taxon>
        <taxon>Euthyneura</taxon>
        <taxon>Panpulmonata</taxon>
        <taxon>Sacoglossa</taxon>
        <taxon>Placobranchoidea</taxon>
        <taxon>Plakobranchidae</taxon>
        <taxon>Elysia</taxon>
    </lineage>
</organism>
<dbReference type="Proteomes" id="UP000271974">
    <property type="component" value="Unassembled WGS sequence"/>
</dbReference>
<keyword evidence="8" id="KW-1185">Reference proteome</keyword>
<dbReference type="Pfam" id="PF13520">
    <property type="entry name" value="AA_permease_2"/>
    <property type="match status" value="1"/>
</dbReference>
<feature type="transmembrane region" description="Helical" evidence="6">
    <location>
        <begin position="206"/>
        <end position="226"/>
    </location>
</feature>
<dbReference type="GO" id="GO:0016020">
    <property type="term" value="C:membrane"/>
    <property type="evidence" value="ECO:0007669"/>
    <property type="project" value="UniProtKB-SubCell"/>
</dbReference>
<protein>
    <recommendedName>
        <fullName evidence="9">Amino acid permease/ SLC12A domain-containing protein</fullName>
    </recommendedName>
</protein>
<feature type="transmembrane region" description="Helical" evidence="6">
    <location>
        <begin position="176"/>
        <end position="194"/>
    </location>
</feature>
<evidence type="ECO:0008006" key="9">
    <source>
        <dbReference type="Google" id="ProtNLM"/>
    </source>
</evidence>
<reference evidence="7 8" key="1">
    <citation type="submission" date="2019-01" db="EMBL/GenBank/DDBJ databases">
        <title>A draft genome assembly of the solar-powered sea slug Elysia chlorotica.</title>
        <authorList>
            <person name="Cai H."/>
            <person name="Li Q."/>
            <person name="Fang X."/>
            <person name="Li J."/>
            <person name="Curtis N.E."/>
            <person name="Altenburger A."/>
            <person name="Shibata T."/>
            <person name="Feng M."/>
            <person name="Maeda T."/>
            <person name="Schwartz J.A."/>
            <person name="Shigenobu S."/>
            <person name="Lundholm N."/>
            <person name="Nishiyama T."/>
            <person name="Yang H."/>
            <person name="Hasebe M."/>
            <person name="Li S."/>
            <person name="Pierce S.K."/>
            <person name="Wang J."/>
        </authorList>
    </citation>
    <scope>NUCLEOTIDE SEQUENCE [LARGE SCALE GENOMIC DNA]</scope>
    <source>
        <strain evidence="7">EC2010</strain>
        <tissue evidence="7">Whole organism of an adult</tissue>
    </source>
</reference>
<feature type="transmembrane region" description="Helical" evidence="6">
    <location>
        <begin position="401"/>
        <end position="423"/>
    </location>
</feature>
<sequence length="511" mass="56418">MGRYKRNGFALAAQEEEITGSTDHQKRLARPSLDSQSQSELQTPEVVIETGTLRRSITLFGAVAILIANIGGTGIFITPTMILRFSGSPGLSILIWMLGGIVQAAYAFCTVEIALMFNKAGGPYFFIYSSFGDIAGFVYMWGFVIFIVGPSWALGSYTASLYTLSVFFTDCQPSDFLVKLVALWLMITLMAINSTYMKVTTSIQSFLTSCKMIALVIIIVSGLILVPSETGQENLSSFMDGSTTNIGNIALGLFAGSYGFGGWQVITVLAEEVKDPVRNIPRSLGFVFVLLILVMTATNFAYYVVLSKTEALKSEAVAMLFGQMIHPWIPVIMSVLVSLCAIGTLNVLIMGQPRVLFAAGRNGHMPRIMTMLHRTYNTPWPATWTLGLVASFLLLTGSVMSLVAAISLYFGSSAILLTVSIFVLRWKHPDKHRPFRIPTVIPILVFIVMTTIVTMSIYEKPLTLVSNLITILLGVPIYLVFFKCKAVRKRLHFMDRIGYFLERSFLLQYET</sequence>
<feature type="transmembrane region" description="Helical" evidence="6">
    <location>
        <begin position="138"/>
        <end position="164"/>
    </location>
</feature>
<feature type="transmembrane region" description="Helical" evidence="6">
    <location>
        <begin position="283"/>
        <end position="305"/>
    </location>
</feature>
<dbReference type="Gene3D" id="1.20.1740.10">
    <property type="entry name" value="Amino acid/polyamine transporter I"/>
    <property type="match status" value="1"/>
</dbReference>
<evidence type="ECO:0000313" key="7">
    <source>
        <dbReference type="EMBL" id="RUS72076.1"/>
    </source>
</evidence>
<evidence type="ECO:0000256" key="2">
    <source>
        <dbReference type="ARBA" id="ARBA00022692"/>
    </source>
</evidence>
<feature type="transmembrane region" description="Helical" evidence="6">
    <location>
        <begin position="94"/>
        <end position="117"/>
    </location>
</feature>
<dbReference type="InterPro" id="IPR050598">
    <property type="entry name" value="AminoAcid_Transporter"/>
</dbReference>
<comment type="caution">
    <text evidence="7">The sequence shown here is derived from an EMBL/GenBank/DDBJ whole genome shotgun (WGS) entry which is preliminary data.</text>
</comment>
<feature type="region of interest" description="Disordered" evidence="5">
    <location>
        <begin position="18"/>
        <end position="41"/>
    </location>
</feature>
<dbReference type="STRING" id="188477.A0A3S0Z8X3"/>
<dbReference type="GO" id="GO:0015179">
    <property type="term" value="F:L-amino acid transmembrane transporter activity"/>
    <property type="evidence" value="ECO:0007669"/>
    <property type="project" value="TreeGrafter"/>
</dbReference>
<dbReference type="PIRSF" id="PIRSF006060">
    <property type="entry name" value="AA_transporter"/>
    <property type="match status" value="1"/>
</dbReference>
<gene>
    <name evidence="7" type="ORF">EGW08_020158</name>
</gene>
<feature type="transmembrane region" description="Helical" evidence="6">
    <location>
        <begin position="246"/>
        <end position="271"/>
    </location>
</feature>
<feature type="transmembrane region" description="Helical" evidence="6">
    <location>
        <begin position="375"/>
        <end position="395"/>
    </location>
</feature>
<accession>A0A3S0Z8X3</accession>
<dbReference type="InterPro" id="IPR002293">
    <property type="entry name" value="AA/rel_permease1"/>
</dbReference>
<comment type="subcellular location">
    <subcellularLocation>
        <location evidence="1">Membrane</location>
        <topology evidence="1">Multi-pass membrane protein</topology>
    </subcellularLocation>
</comment>
<proteinExistence type="predicted"/>
<name>A0A3S0Z8X3_ELYCH</name>